<feature type="region of interest" description="Disordered" evidence="6">
    <location>
        <begin position="197"/>
        <end position="261"/>
    </location>
</feature>
<dbReference type="Gene3D" id="2.40.240.10">
    <property type="entry name" value="Ribosomal Protein L25, Chain P"/>
    <property type="match status" value="1"/>
</dbReference>
<dbReference type="GO" id="GO:0008097">
    <property type="term" value="F:5S rRNA binding"/>
    <property type="evidence" value="ECO:0007669"/>
    <property type="project" value="InterPro"/>
</dbReference>
<dbReference type="AlphaFoldDB" id="A0A1F5GQN7"/>
<feature type="domain" description="Large ribosomal subunit protein bL25 L25" evidence="7">
    <location>
        <begin position="6"/>
        <end position="91"/>
    </location>
</feature>
<dbReference type="EMBL" id="MFBN01000052">
    <property type="protein sequence ID" value="OGD94168.1"/>
    <property type="molecule type" value="Genomic_DNA"/>
</dbReference>
<dbReference type="InterPro" id="IPR020056">
    <property type="entry name" value="Rbsml_bL25/Gln-tRNA_synth_N"/>
</dbReference>
<feature type="compositionally biased region" description="Basic and acidic residues" evidence="6">
    <location>
        <begin position="207"/>
        <end position="261"/>
    </location>
</feature>
<organism evidence="9 10">
    <name type="scientific">Candidatus Curtissbacteria bacterium RIFCSPLOWO2_01_FULL_37_9</name>
    <dbReference type="NCBI Taxonomy" id="1797724"/>
    <lineage>
        <taxon>Bacteria</taxon>
        <taxon>Candidatus Curtissiibacteriota</taxon>
    </lineage>
</organism>
<dbReference type="InterPro" id="IPR029751">
    <property type="entry name" value="Ribosomal_L25_dom"/>
</dbReference>
<evidence type="ECO:0000259" key="7">
    <source>
        <dbReference type="Pfam" id="PF01386"/>
    </source>
</evidence>
<dbReference type="GO" id="GO:0022625">
    <property type="term" value="C:cytosolic large ribosomal subunit"/>
    <property type="evidence" value="ECO:0007669"/>
    <property type="project" value="TreeGrafter"/>
</dbReference>
<dbReference type="GO" id="GO:0006412">
    <property type="term" value="P:translation"/>
    <property type="evidence" value="ECO:0007669"/>
    <property type="project" value="UniProtKB-UniRule"/>
</dbReference>
<dbReference type="InterPro" id="IPR001021">
    <property type="entry name" value="Ribosomal_bL25_long"/>
</dbReference>
<dbReference type="InterPro" id="IPR037121">
    <property type="entry name" value="Ribosomal_bL25_C"/>
</dbReference>
<evidence type="ECO:0000256" key="2">
    <source>
        <dbReference type="ARBA" id="ARBA00022884"/>
    </source>
</evidence>
<evidence type="ECO:0000256" key="5">
    <source>
        <dbReference type="HAMAP-Rule" id="MF_01334"/>
    </source>
</evidence>
<evidence type="ECO:0000259" key="8">
    <source>
        <dbReference type="Pfam" id="PF14693"/>
    </source>
</evidence>
<feature type="domain" description="Large ribosomal subunit protein bL25 beta" evidence="8">
    <location>
        <begin position="99"/>
        <end position="181"/>
    </location>
</feature>
<dbReference type="InterPro" id="IPR020057">
    <property type="entry name" value="Ribosomal_bL25_b-dom"/>
</dbReference>
<proteinExistence type="inferred from homology"/>
<dbReference type="Proteomes" id="UP000178336">
    <property type="component" value="Unassembled WGS sequence"/>
</dbReference>
<evidence type="ECO:0000313" key="9">
    <source>
        <dbReference type="EMBL" id="OGD94168.1"/>
    </source>
</evidence>
<accession>A0A1F5GQN7</accession>
<dbReference type="Gene3D" id="2.170.120.20">
    <property type="entry name" value="Ribosomal protein L25, beta domain"/>
    <property type="match status" value="1"/>
</dbReference>
<keyword evidence="3 5" id="KW-0689">Ribosomal protein</keyword>
<reference evidence="9 10" key="1">
    <citation type="journal article" date="2016" name="Nat. Commun.">
        <title>Thousands of microbial genomes shed light on interconnected biogeochemical processes in an aquifer system.</title>
        <authorList>
            <person name="Anantharaman K."/>
            <person name="Brown C.T."/>
            <person name="Hug L.A."/>
            <person name="Sharon I."/>
            <person name="Castelle C.J."/>
            <person name="Probst A.J."/>
            <person name="Thomas B.C."/>
            <person name="Singh A."/>
            <person name="Wilkins M.J."/>
            <person name="Karaoz U."/>
            <person name="Brodie E.L."/>
            <person name="Williams K.H."/>
            <person name="Hubbard S.S."/>
            <person name="Banfield J.F."/>
        </authorList>
    </citation>
    <scope>NUCLEOTIDE SEQUENCE [LARGE SCALE GENOMIC DNA]</scope>
</reference>
<dbReference type="HAMAP" id="MF_01334">
    <property type="entry name" value="Ribosomal_bL25_CTC"/>
    <property type="match status" value="1"/>
</dbReference>
<evidence type="ECO:0000256" key="3">
    <source>
        <dbReference type="ARBA" id="ARBA00022980"/>
    </source>
</evidence>
<dbReference type="PANTHER" id="PTHR33284">
    <property type="entry name" value="RIBOSOMAL PROTEIN L25/GLN-TRNA SYNTHETASE, ANTI-CODON-BINDING DOMAIN-CONTAINING PROTEIN"/>
    <property type="match status" value="1"/>
</dbReference>
<dbReference type="GO" id="GO:0003735">
    <property type="term" value="F:structural constituent of ribosome"/>
    <property type="evidence" value="ECO:0007669"/>
    <property type="project" value="InterPro"/>
</dbReference>
<keyword evidence="1 5" id="KW-0699">rRNA-binding</keyword>
<dbReference type="InterPro" id="IPR020930">
    <property type="entry name" value="Ribosomal_uL5_bac-type"/>
</dbReference>
<evidence type="ECO:0000313" key="10">
    <source>
        <dbReference type="Proteomes" id="UP000178336"/>
    </source>
</evidence>
<keyword evidence="2 5" id="KW-0694">RNA-binding</keyword>
<comment type="function">
    <text evidence="5">This is one of the proteins that binds to the 5S RNA in the ribosome where it forms part of the central protuberance.</text>
</comment>
<evidence type="ECO:0000256" key="4">
    <source>
        <dbReference type="ARBA" id="ARBA00023274"/>
    </source>
</evidence>
<dbReference type="SUPFAM" id="SSF50715">
    <property type="entry name" value="Ribosomal protein L25-like"/>
    <property type="match status" value="1"/>
</dbReference>
<dbReference type="PANTHER" id="PTHR33284:SF1">
    <property type="entry name" value="RIBOSOMAL PROTEIN L25_GLN-TRNA SYNTHETASE, ANTI-CODON-BINDING DOMAIN-CONTAINING PROTEIN"/>
    <property type="match status" value="1"/>
</dbReference>
<protein>
    <recommendedName>
        <fullName evidence="5">Large ribosomal subunit protein bL25</fullName>
    </recommendedName>
    <alternativeName>
        <fullName evidence="5">General stress protein CTC</fullName>
    </alternativeName>
</protein>
<dbReference type="STRING" id="1797724.A3A48_02830"/>
<dbReference type="Pfam" id="PF01386">
    <property type="entry name" value="Ribosomal_L25p"/>
    <property type="match status" value="1"/>
</dbReference>
<dbReference type="CDD" id="cd00495">
    <property type="entry name" value="Ribosomal_L25_TL5_CTC"/>
    <property type="match status" value="1"/>
</dbReference>
<sequence>MEQIPLVAQKRTVLGRKVKKLRAEGLIPAHVFGHKVKTIHVQIKENEFKKVFEKAGETGIVNLKIDSENRPVLIRNVHVHPVTDDLLHIDLYQVNLAEKVKVDIPLTIINESPAVEKKVGLLLTPVSEIEIEALPTEIPDKITVDIAVLANIGDEIKVKDLQIDRNKIKVNTDENLIVAQIGELVTKEMEAVEAEIEAEQAETTQAEPEKAAEAKEGEAAEGEPRPEGREAKAEGAEATDKTEGQEKKEDTKAEDKGSENA</sequence>
<name>A0A1F5GQN7_9BACT</name>
<comment type="subunit">
    <text evidence="5">Part of the 50S ribosomal subunit; part of the 5S rRNA/L5/L18/L25 subcomplex. Contacts the 5S rRNA. Binds to the 5S rRNA independently of L5 and L18.</text>
</comment>
<dbReference type="NCBIfam" id="TIGR00731">
    <property type="entry name" value="bL25_bact_ctc"/>
    <property type="match status" value="1"/>
</dbReference>
<dbReference type="InterPro" id="IPR011035">
    <property type="entry name" value="Ribosomal_bL25/Gln-tRNA_synth"/>
</dbReference>
<gene>
    <name evidence="5" type="primary">rplY</name>
    <name evidence="5" type="synonym">ctc</name>
    <name evidence="9" type="ORF">A3A48_02830</name>
</gene>
<evidence type="ECO:0000256" key="1">
    <source>
        <dbReference type="ARBA" id="ARBA00022730"/>
    </source>
</evidence>
<comment type="similarity">
    <text evidence="5">Belongs to the bacterial ribosomal protein bL25 family. CTC subfamily.</text>
</comment>
<evidence type="ECO:0000256" key="6">
    <source>
        <dbReference type="SAM" id="MobiDB-lite"/>
    </source>
</evidence>
<keyword evidence="4 5" id="KW-0687">Ribonucleoprotein</keyword>
<dbReference type="Pfam" id="PF14693">
    <property type="entry name" value="Ribosomal_TL5_C"/>
    <property type="match status" value="1"/>
</dbReference>
<comment type="caution">
    <text evidence="9">The sequence shown here is derived from an EMBL/GenBank/DDBJ whole genome shotgun (WGS) entry which is preliminary data.</text>
</comment>